<organism evidence="8">
    <name type="scientific">Aureococcus anophagefferens</name>
    <name type="common">Harmful bloom alga</name>
    <dbReference type="NCBI Taxonomy" id="44056"/>
    <lineage>
        <taxon>Eukaryota</taxon>
        <taxon>Sar</taxon>
        <taxon>Stramenopiles</taxon>
        <taxon>Ochrophyta</taxon>
        <taxon>Pelagophyceae</taxon>
        <taxon>Pelagomonadales</taxon>
        <taxon>Pelagomonadaceae</taxon>
        <taxon>Aureococcus</taxon>
    </lineage>
</organism>
<feature type="domain" description="Oxidoreductase FAD/NAD(P)-binding" evidence="5">
    <location>
        <begin position="79"/>
        <end position="198"/>
    </location>
</feature>
<evidence type="ECO:0000256" key="2">
    <source>
        <dbReference type="ARBA" id="ARBA00022630"/>
    </source>
</evidence>
<accession>F0YK86</accession>
<evidence type="ECO:0000259" key="5">
    <source>
        <dbReference type="Pfam" id="PF00175"/>
    </source>
</evidence>
<dbReference type="GO" id="GO:0010181">
    <property type="term" value="F:FMN binding"/>
    <property type="evidence" value="ECO:0007669"/>
    <property type="project" value="TreeGrafter"/>
</dbReference>
<keyword evidence="8" id="KW-1185">Reference proteome</keyword>
<dbReference type="InterPro" id="IPR003097">
    <property type="entry name" value="CysJ-like_FAD-binding"/>
</dbReference>
<dbReference type="InterPro" id="IPR001709">
    <property type="entry name" value="Flavoprot_Pyr_Nucl_cyt_Rdtase"/>
</dbReference>
<keyword evidence="3" id="KW-0274">FAD</keyword>
<dbReference type="Pfam" id="PF00175">
    <property type="entry name" value="NAD_binding_1"/>
    <property type="match status" value="1"/>
</dbReference>
<dbReference type="PRINTS" id="PR00371">
    <property type="entry name" value="FPNCR"/>
</dbReference>
<dbReference type="Gene3D" id="2.40.30.10">
    <property type="entry name" value="Translation factors"/>
    <property type="match status" value="1"/>
</dbReference>
<dbReference type="KEGG" id="aaf:AURANDRAFT_32584"/>
<dbReference type="OMA" id="ICAISTH"/>
<dbReference type="PANTHER" id="PTHR19384">
    <property type="entry name" value="NITRIC OXIDE SYNTHASE-RELATED"/>
    <property type="match status" value="1"/>
</dbReference>
<dbReference type="EMBL" id="GL833151">
    <property type="protein sequence ID" value="EGB04497.1"/>
    <property type="molecule type" value="Genomic_DNA"/>
</dbReference>
<dbReference type="InterPro" id="IPR039261">
    <property type="entry name" value="FNR_nucleotide-bd"/>
</dbReference>
<dbReference type="EC" id="1.6.2.4" evidence="4"/>
<dbReference type="SUPFAM" id="SSF63380">
    <property type="entry name" value="Riboflavin synthase domain-like"/>
    <property type="match status" value="1"/>
</dbReference>
<sequence>LKACPRLQPRYYTISSSAVADPGRVHVTCAVATLPPDGAKAGVCSATLAGAAVGATIRAFVRPSSFRAPPAGKPAPVVLIGPGTGVAPMRAILRERAAALAAGDETAAWGSARVSRATLYFGCKRPDLDHLYSEEMEAWRAGGALDALHVAYSRAQKHKVYVQDLLRRDADAAALAADVLDGKGHVYVCGGTAMGAAVAEALADVLAPKLGSRSDAKAYVDDMQKTGRYVQELWA</sequence>
<feature type="domain" description="Sulfite reductase [NADPH] flavoprotein alpha-component-like FAD-binding" evidence="6">
    <location>
        <begin position="2"/>
        <end position="45"/>
    </location>
</feature>
<comment type="cofactor">
    <cofactor evidence="1">
        <name>FAD</name>
        <dbReference type="ChEBI" id="CHEBI:57692"/>
    </cofactor>
</comment>
<dbReference type="Pfam" id="PF00667">
    <property type="entry name" value="FAD_binding_1"/>
    <property type="match status" value="1"/>
</dbReference>
<proteinExistence type="predicted"/>
<evidence type="ECO:0000313" key="7">
    <source>
        <dbReference type="EMBL" id="EGB04497.1"/>
    </source>
</evidence>
<evidence type="ECO:0000259" key="6">
    <source>
        <dbReference type="Pfam" id="PF00667"/>
    </source>
</evidence>
<protein>
    <recommendedName>
        <fullName evidence="4">NADPH--hemoprotein reductase</fullName>
        <ecNumber evidence="4">1.6.2.4</ecNumber>
    </recommendedName>
</protein>
<name>F0YK86_AURAN</name>
<dbReference type="SUPFAM" id="SSF52343">
    <property type="entry name" value="Ferredoxin reductase-like, C-terminal NADP-linked domain"/>
    <property type="match status" value="1"/>
</dbReference>
<keyword evidence="2" id="KW-0285">Flavoprotein</keyword>
<dbReference type="Proteomes" id="UP000002729">
    <property type="component" value="Unassembled WGS sequence"/>
</dbReference>
<dbReference type="AlphaFoldDB" id="F0YK86"/>
<dbReference type="GeneID" id="20221166"/>
<reference evidence="7 8" key="1">
    <citation type="journal article" date="2011" name="Proc. Natl. Acad. Sci. U.S.A.">
        <title>Niche of harmful alga Aureococcus anophagefferens revealed through ecogenomics.</title>
        <authorList>
            <person name="Gobler C.J."/>
            <person name="Berry D.L."/>
            <person name="Dyhrman S.T."/>
            <person name="Wilhelm S.W."/>
            <person name="Salamov A."/>
            <person name="Lobanov A.V."/>
            <person name="Zhang Y."/>
            <person name="Collier J.L."/>
            <person name="Wurch L.L."/>
            <person name="Kustka A.B."/>
            <person name="Dill B.D."/>
            <person name="Shah M."/>
            <person name="VerBerkmoes N.C."/>
            <person name="Kuo A."/>
            <person name="Terry A."/>
            <person name="Pangilinan J."/>
            <person name="Lindquist E.A."/>
            <person name="Lucas S."/>
            <person name="Paulsen I.T."/>
            <person name="Hattenrath-Lehmann T.K."/>
            <person name="Talmage S.C."/>
            <person name="Walker E.A."/>
            <person name="Koch F."/>
            <person name="Burson A.M."/>
            <person name="Marcoval M.A."/>
            <person name="Tang Y.Z."/>
            <person name="Lecleir G.R."/>
            <person name="Coyne K.J."/>
            <person name="Berg G.M."/>
            <person name="Bertrand E.M."/>
            <person name="Saito M.A."/>
            <person name="Gladyshev V.N."/>
            <person name="Grigoriev I.V."/>
        </authorList>
    </citation>
    <scope>NUCLEOTIDE SEQUENCE [LARGE SCALE GENOMIC DNA]</scope>
    <source>
        <strain evidence="8">CCMP 1984</strain>
    </source>
</reference>
<dbReference type="PANTHER" id="PTHR19384:SF17">
    <property type="entry name" value="NADPH--CYTOCHROME P450 REDUCTASE"/>
    <property type="match status" value="1"/>
</dbReference>
<evidence type="ECO:0000256" key="3">
    <source>
        <dbReference type="ARBA" id="ARBA00022827"/>
    </source>
</evidence>
<gene>
    <name evidence="7" type="ORF">AURANDRAFT_32584</name>
</gene>
<dbReference type="GO" id="GO:0003958">
    <property type="term" value="F:NADPH-hemoprotein reductase activity"/>
    <property type="evidence" value="ECO:0007669"/>
    <property type="project" value="UniProtKB-EC"/>
</dbReference>
<dbReference type="GO" id="GO:0005829">
    <property type="term" value="C:cytosol"/>
    <property type="evidence" value="ECO:0007669"/>
    <property type="project" value="TreeGrafter"/>
</dbReference>
<feature type="non-terminal residue" evidence="7">
    <location>
        <position position="1"/>
    </location>
</feature>
<dbReference type="OrthoDB" id="1856718at2759"/>
<evidence type="ECO:0000313" key="8">
    <source>
        <dbReference type="Proteomes" id="UP000002729"/>
    </source>
</evidence>
<dbReference type="InterPro" id="IPR017938">
    <property type="entry name" value="Riboflavin_synthase-like_b-brl"/>
</dbReference>
<evidence type="ECO:0000256" key="4">
    <source>
        <dbReference type="ARBA" id="ARBA00023797"/>
    </source>
</evidence>
<dbReference type="GO" id="GO:0050660">
    <property type="term" value="F:flavin adenine dinucleotide binding"/>
    <property type="evidence" value="ECO:0007669"/>
    <property type="project" value="TreeGrafter"/>
</dbReference>
<dbReference type="RefSeq" id="XP_009040884.1">
    <property type="nucleotide sequence ID" value="XM_009042636.1"/>
</dbReference>
<dbReference type="InterPro" id="IPR001433">
    <property type="entry name" value="OxRdtase_FAD/NAD-bd"/>
</dbReference>
<dbReference type="InParanoid" id="F0YK86"/>
<dbReference type="Gene3D" id="3.40.50.80">
    <property type="entry name" value="Nucleotide-binding domain of ferredoxin-NADP reductase (FNR) module"/>
    <property type="match status" value="1"/>
</dbReference>
<dbReference type="eggNOG" id="KOG1158">
    <property type="taxonomic scope" value="Eukaryota"/>
</dbReference>
<evidence type="ECO:0000256" key="1">
    <source>
        <dbReference type="ARBA" id="ARBA00001974"/>
    </source>
</evidence>